<accession>H1XS10</accession>
<evidence type="ECO:0000256" key="4">
    <source>
        <dbReference type="ARBA" id="ARBA00022989"/>
    </source>
</evidence>
<keyword evidence="3 6" id="KW-0812">Transmembrane</keyword>
<dbReference type="RefSeq" id="WP_006929862.1">
    <property type="nucleotide sequence ID" value="NZ_CM001402.1"/>
</dbReference>
<evidence type="ECO:0000313" key="11">
    <source>
        <dbReference type="Proteomes" id="UP000004671"/>
    </source>
</evidence>
<comment type="subcellular location">
    <subcellularLocation>
        <location evidence="1 6">Cell membrane</location>
        <topology evidence="1 6">Multi-pass membrane protein</topology>
    </subcellularLocation>
</comment>
<dbReference type="HOGENOM" id="CLU_106166_0_0_0"/>
<evidence type="ECO:0000313" key="12">
    <source>
        <dbReference type="Proteomes" id="UP000183868"/>
    </source>
</evidence>
<dbReference type="eggNOG" id="COG4843">
    <property type="taxonomic scope" value="Bacteria"/>
</dbReference>
<dbReference type="NCBIfam" id="NF003191">
    <property type="entry name" value="PRK04164.1-2"/>
    <property type="match status" value="1"/>
</dbReference>
<evidence type="ECO:0000259" key="8">
    <source>
        <dbReference type="Pfam" id="PF18955"/>
    </source>
</evidence>
<keyword evidence="4 6" id="KW-1133">Transmembrane helix</keyword>
<organism evidence="10 11">
    <name type="scientific">Caldithrix abyssi DSM 13497</name>
    <dbReference type="NCBI Taxonomy" id="880073"/>
    <lineage>
        <taxon>Bacteria</taxon>
        <taxon>Pseudomonadati</taxon>
        <taxon>Calditrichota</taxon>
        <taxon>Calditrichia</taxon>
        <taxon>Calditrichales</taxon>
        <taxon>Calditrichaceae</taxon>
        <taxon>Caldithrix</taxon>
    </lineage>
</organism>
<dbReference type="InterPro" id="IPR022930">
    <property type="entry name" value="UPF0316"/>
</dbReference>
<feature type="domain" description="DUF2179" evidence="7">
    <location>
        <begin position="128"/>
        <end position="165"/>
    </location>
</feature>
<dbReference type="EMBL" id="CM001402">
    <property type="protein sequence ID" value="EHO42503.1"/>
    <property type="molecule type" value="Genomic_DNA"/>
</dbReference>
<gene>
    <name evidence="9" type="ORF">Cabys_1754</name>
    <name evidence="10" type="ORF">Calab_2896</name>
</gene>
<dbReference type="EMBL" id="CP018099">
    <property type="protein sequence ID" value="APF18503.1"/>
    <property type="molecule type" value="Genomic_DNA"/>
</dbReference>
<dbReference type="Proteomes" id="UP000004671">
    <property type="component" value="Chromosome"/>
</dbReference>
<dbReference type="OrthoDB" id="48231at2"/>
<evidence type="ECO:0000259" key="7">
    <source>
        <dbReference type="Pfam" id="PF10035"/>
    </source>
</evidence>
<reference evidence="9 12" key="2">
    <citation type="submission" date="2016-11" db="EMBL/GenBank/DDBJ databases">
        <title>Genomic analysis of Caldithrix abyssi and proposal of a novel bacterial phylum Caldithrichaeota.</title>
        <authorList>
            <person name="Kublanov I."/>
            <person name="Sigalova O."/>
            <person name="Gavrilov S."/>
            <person name="Lebedinsky A."/>
            <person name="Ivanova N."/>
            <person name="Daum C."/>
            <person name="Reddy T."/>
            <person name="Klenk H.P."/>
            <person name="Goker M."/>
            <person name="Reva O."/>
            <person name="Miroshnichenko M."/>
            <person name="Kyprides N."/>
            <person name="Woyke T."/>
            <person name="Gelfand M."/>
        </authorList>
    </citation>
    <scope>NUCLEOTIDE SEQUENCE [LARGE SCALE GENOMIC DNA]</scope>
    <source>
        <strain evidence="9 12">LF13</strain>
    </source>
</reference>
<dbReference type="PANTHER" id="PTHR40060">
    <property type="entry name" value="UPF0316 PROTEIN YEBE"/>
    <property type="match status" value="1"/>
</dbReference>
<feature type="domain" description="DUF5698" evidence="8">
    <location>
        <begin position="25"/>
        <end position="82"/>
    </location>
</feature>
<dbReference type="Pfam" id="PF18955">
    <property type="entry name" value="DUF5698"/>
    <property type="match status" value="1"/>
</dbReference>
<dbReference type="InterPro" id="IPR044035">
    <property type="entry name" value="DUF5698"/>
</dbReference>
<evidence type="ECO:0000256" key="5">
    <source>
        <dbReference type="ARBA" id="ARBA00023136"/>
    </source>
</evidence>
<proteinExistence type="inferred from homology"/>
<dbReference type="GO" id="GO:0005886">
    <property type="term" value="C:plasma membrane"/>
    <property type="evidence" value="ECO:0007669"/>
    <property type="project" value="UniProtKB-SubCell"/>
</dbReference>
<evidence type="ECO:0000256" key="3">
    <source>
        <dbReference type="ARBA" id="ARBA00022692"/>
    </source>
</evidence>
<keyword evidence="11" id="KW-1185">Reference proteome</keyword>
<dbReference type="KEGG" id="caby:Cabys_1754"/>
<feature type="transmembrane region" description="Helical" evidence="6">
    <location>
        <begin position="37"/>
        <end position="58"/>
    </location>
</feature>
<reference evidence="10 11" key="1">
    <citation type="submission" date="2011-09" db="EMBL/GenBank/DDBJ databases">
        <title>The permanent draft genome of Caldithrix abyssi DSM 13497.</title>
        <authorList>
            <consortium name="US DOE Joint Genome Institute (JGI-PGF)"/>
            <person name="Lucas S."/>
            <person name="Han J."/>
            <person name="Lapidus A."/>
            <person name="Bruce D."/>
            <person name="Goodwin L."/>
            <person name="Pitluck S."/>
            <person name="Peters L."/>
            <person name="Kyrpides N."/>
            <person name="Mavromatis K."/>
            <person name="Ivanova N."/>
            <person name="Mikhailova N."/>
            <person name="Chertkov O."/>
            <person name="Detter J.C."/>
            <person name="Tapia R."/>
            <person name="Han C."/>
            <person name="Land M."/>
            <person name="Hauser L."/>
            <person name="Markowitz V."/>
            <person name="Cheng J.-F."/>
            <person name="Hugenholtz P."/>
            <person name="Woyke T."/>
            <person name="Wu D."/>
            <person name="Spring S."/>
            <person name="Brambilla E."/>
            <person name="Klenk H.-P."/>
            <person name="Eisen J.A."/>
        </authorList>
    </citation>
    <scope>NUCLEOTIDE SEQUENCE [LARGE SCALE GENOMIC DNA]</scope>
    <source>
        <strain evidence="10 11">DSM 13497</strain>
    </source>
</reference>
<dbReference type="PANTHER" id="PTHR40060:SF1">
    <property type="entry name" value="UPF0316 PROTEIN YEBE"/>
    <property type="match status" value="1"/>
</dbReference>
<sequence length="184" mass="20878">MLNWDALFAPLFICLARISDVSIGTIRIIMIGRGNRLLASLLGFFEVIIWLLAIGQVFKNLDNVASYLAYGLGFALGNFIGISIENKLALGYQIVQIVTEDNLKTLSMLLREEGFKVTHLYASNERERLDFLYLITPRKKVSQAMQIAREFDPNALISVSDVRSAYPQLSHSRGRRWRAILKKK</sequence>
<dbReference type="InParanoid" id="H1XS10"/>
<dbReference type="CDD" id="cd16381">
    <property type="entry name" value="YitT_C_like_1"/>
    <property type="match status" value="1"/>
</dbReference>
<evidence type="ECO:0000256" key="2">
    <source>
        <dbReference type="ARBA" id="ARBA00022475"/>
    </source>
</evidence>
<protein>
    <recommendedName>
        <fullName evidence="6">UPF0316 protein Cabys_1754</fullName>
    </recommendedName>
</protein>
<keyword evidence="2 6" id="KW-1003">Cell membrane</keyword>
<dbReference type="InterPro" id="IPR019264">
    <property type="entry name" value="DUF2179"/>
</dbReference>
<dbReference type="HAMAP" id="MF_01515">
    <property type="entry name" value="UPF0316"/>
    <property type="match status" value="1"/>
</dbReference>
<evidence type="ECO:0000313" key="10">
    <source>
        <dbReference type="EMBL" id="EHO42503.1"/>
    </source>
</evidence>
<dbReference type="Pfam" id="PF10035">
    <property type="entry name" value="DUF2179"/>
    <property type="match status" value="1"/>
</dbReference>
<comment type="similarity">
    <text evidence="6">Belongs to the UPF0316 family.</text>
</comment>
<evidence type="ECO:0000256" key="1">
    <source>
        <dbReference type="ARBA" id="ARBA00004651"/>
    </source>
</evidence>
<name>H1XS10_CALAY</name>
<dbReference type="PaxDb" id="880073-Calab_2896"/>
<evidence type="ECO:0000313" key="9">
    <source>
        <dbReference type="EMBL" id="APF18503.1"/>
    </source>
</evidence>
<dbReference type="Proteomes" id="UP000183868">
    <property type="component" value="Chromosome"/>
</dbReference>
<dbReference type="AlphaFoldDB" id="H1XS10"/>
<feature type="transmembrane region" description="Helical" evidence="6">
    <location>
        <begin position="64"/>
        <end position="84"/>
    </location>
</feature>
<keyword evidence="5 6" id="KW-0472">Membrane</keyword>
<evidence type="ECO:0000256" key="6">
    <source>
        <dbReference type="HAMAP-Rule" id="MF_01515"/>
    </source>
</evidence>